<reference evidence="2" key="1">
    <citation type="submission" date="2020-08" db="EMBL/GenBank/DDBJ databases">
        <title>Multicomponent nature underlies the extraordinary mechanical properties of spider dragline silk.</title>
        <authorList>
            <person name="Kono N."/>
            <person name="Nakamura H."/>
            <person name="Mori M."/>
            <person name="Yoshida Y."/>
            <person name="Ohtoshi R."/>
            <person name="Malay A.D."/>
            <person name="Moran D.A.P."/>
            <person name="Tomita M."/>
            <person name="Numata K."/>
            <person name="Arakawa K."/>
        </authorList>
    </citation>
    <scope>NUCLEOTIDE SEQUENCE</scope>
</reference>
<comment type="caution">
    <text evidence="2">The sequence shown here is derived from an EMBL/GenBank/DDBJ whole genome shotgun (WGS) entry which is preliminary data.</text>
</comment>
<gene>
    <name evidence="2" type="ORF">NPIL_91521</name>
</gene>
<feature type="transmembrane region" description="Helical" evidence="1">
    <location>
        <begin position="16"/>
        <end position="33"/>
    </location>
</feature>
<name>A0A8X6TQU5_NEPPI</name>
<sequence>MVMCDGAPVWVKRMPLYTYVNLSSLFTVIVFVLNEFQTGAEIHPVNKNVRRYLLSTAPNFAKEPYFCWQVSRTVGTDLGFQDQWFRLFPGKLREKEGKKGDLSASNDAYTLERNLFGHRTRYRSEGDRLSGYSFRNVGLGLPGGNFLLSRSQTCLPKGCSWEVISYDLLKALAKSVCTKRMKKGH</sequence>
<evidence type="ECO:0000313" key="3">
    <source>
        <dbReference type="Proteomes" id="UP000887013"/>
    </source>
</evidence>
<evidence type="ECO:0000256" key="1">
    <source>
        <dbReference type="SAM" id="Phobius"/>
    </source>
</evidence>
<keyword evidence="1" id="KW-0812">Transmembrane</keyword>
<keyword evidence="1" id="KW-0472">Membrane</keyword>
<protein>
    <submittedName>
        <fullName evidence="2">Uncharacterized protein</fullName>
    </submittedName>
</protein>
<keyword evidence="1" id="KW-1133">Transmembrane helix</keyword>
<keyword evidence="3" id="KW-1185">Reference proteome</keyword>
<dbReference type="OrthoDB" id="10623165at2759"/>
<accession>A0A8X6TQU5</accession>
<dbReference type="Proteomes" id="UP000887013">
    <property type="component" value="Unassembled WGS sequence"/>
</dbReference>
<proteinExistence type="predicted"/>
<dbReference type="AlphaFoldDB" id="A0A8X6TQU5"/>
<dbReference type="EMBL" id="BMAW01014000">
    <property type="protein sequence ID" value="GFT36915.1"/>
    <property type="molecule type" value="Genomic_DNA"/>
</dbReference>
<evidence type="ECO:0000313" key="2">
    <source>
        <dbReference type="EMBL" id="GFT36915.1"/>
    </source>
</evidence>
<organism evidence="2 3">
    <name type="scientific">Nephila pilipes</name>
    <name type="common">Giant wood spider</name>
    <name type="synonym">Nephila maculata</name>
    <dbReference type="NCBI Taxonomy" id="299642"/>
    <lineage>
        <taxon>Eukaryota</taxon>
        <taxon>Metazoa</taxon>
        <taxon>Ecdysozoa</taxon>
        <taxon>Arthropoda</taxon>
        <taxon>Chelicerata</taxon>
        <taxon>Arachnida</taxon>
        <taxon>Araneae</taxon>
        <taxon>Araneomorphae</taxon>
        <taxon>Entelegynae</taxon>
        <taxon>Araneoidea</taxon>
        <taxon>Nephilidae</taxon>
        <taxon>Nephila</taxon>
    </lineage>
</organism>